<comment type="caution">
    <text evidence="5">The sequence shown here is derived from an EMBL/GenBank/DDBJ whole genome shotgun (WGS) entry which is preliminary data.</text>
</comment>
<dbReference type="PANTHER" id="PTHR43130">
    <property type="entry name" value="ARAC-FAMILY TRANSCRIPTIONAL REGULATOR"/>
    <property type="match status" value="1"/>
</dbReference>
<evidence type="ECO:0000313" key="5">
    <source>
        <dbReference type="EMBL" id="MFC5472767.1"/>
    </source>
</evidence>
<dbReference type="SUPFAM" id="SSF52317">
    <property type="entry name" value="Class I glutamine amidotransferase-like"/>
    <property type="match status" value="1"/>
</dbReference>
<accession>A0ABW0M6S9</accession>
<protein>
    <submittedName>
        <fullName evidence="5">GlxA family transcriptional regulator</fullName>
    </submittedName>
</protein>
<name>A0ABW0M6S9_9BURK</name>
<dbReference type="EMBL" id="JBHSMT010000006">
    <property type="protein sequence ID" value="MFC5472767.1"/>
    <property type="molecule type" value="Genomic_DNA"/>
</dbReference>
<dbReference type="Pfam" id="PF12833">
    <property type="entry name" value="HTH_18"/>
    <property type="match status" value="1"/>
</dbReference>
<dbReference type="Proteomes" id="UP001596045">
    <property type="component" value="Unassembled WGS sequence"/>
</dbReference>
<keyword evidence="2" id="KW-0238">DNA-binding</keyword>
<dbReference type="InterPro" id="IPR009057">
    <property type="entry name" value="Homeodomain-like_sf"/>
</dbReference>
<keyword evidence="1" id="KW-0805">Transcription regulation</keyword>
<organism evidence="5 6">
    <name type="scientific">Paraherbaspirillum soli</name>
    <dbReference type="NCBI Taxonomy" id="631222"/>
    <lineage>
        <taxon>Bacteria</taxon>
        <taxon>Pseudomonadati</taxon>
        <taxon>Pseudomonadota</taxon>
        <taxon>Betaproteobacteria</taxon>
        <taxon>Burkholderiales</taxon>
        <taxon>Oxalobacteraceae</taxon>
        <taxon>Paraherbaspirillum</taxon>
    </lineage>
</organism>
<evidence type="ECO:0000256" key="2">
    <source>
        <dbReference type="ARBA" id="ARBA00023125"/>
    </source>
</evidence>
<dbReference type="InterPro" id="IPR029062">
    <property type="entry name" value="Class_I_gatase-like"/>
</dbReference>
<evidence type="ECO:0000313" key="6">
    <source>
        <dbReference type="Proteomes" id="UP001596045"/>
    </source>
</evidence>
<dbReference type="PANTHER" id="PTHR43130:SF3">
    <property type="entry name" value="HTH-TYPE TRANSCRIPTIONAL REGULATOR RV1931C"/>
    <property type="match status" value="1"/>
</dbReference>
<dbReference type="Gene3D" id="3.40.50.880">
    <property type="match status" value="1"/>
</dbReference>
<proteinExistence type="predicted"/>
<evidence type="ECO:0000256" key="1">
    <source>
        <dbReference type="ARBA" id="ARBA00023015"/>
    </source>
</evidence>
<evidence type="ECO:0000259" key="4">
    <source>
        <dbReference type="PROSITE" id="PS01124"/>
    </source>
</evidence>
<keyword evidence="3" id="KW-0804">Transcription</keyword>
<dbReference type="RefSeq" id="WP_378994533.1">
    <property type="nucleotide sequence ID" value="NZ_JBHSMT010000006.1"/>
</dbReference>
<dbReference type="SUPFAM" id="SSF46689">
    <property type="entry name" value="Homeodomain-like"/>
    <property type="match status" value="2"/>
</dbReference>
<dbReference type="CDD" id="cd03137">
    <property type="entry name" value="GATase1_AraC_1"/>
    <property type="match status" value="1"/>
</dbReference>
<dbReference type="InterPro" id="IPR002818">
    <property type="entry name" value="DJ-1/PfpI"/>
</dbReference>
<dbReference type="InterPro" id="IPR018060">
    <property type="entry name" value="HTH_AraC"/>
</dbReference>
<dbReference type="InterPro" id="IPR018062">
    <property type="entry name" value="HTH_AraC-typ_CS"/>
</dbReference>
<sequence>MTIKKNNSLPPPSHARNPVHHVRRIMFVAVPPIEEIDLFGPVSAFLGANRCAGHASQPTPPYRVDIVAGTAALNVAGQSGIGLLTGQSYSQVSGAVDTLVVISGRETGTAHEPGLLSWLRDMTQHTRRIVSVCTGAFLLAEAGLLDRRRATTHWALAASLATRFPEVKLEPDSIWVRDGNVYTSAGVTAGIDLALALIEDDLGAATALEVARGMVVFLHRPGGQAQFSVTMTSRRPGSRPLRQLQVWMLENLSKDLSVERLADQVAMSPRHFARVFKQETGITPARYVQSLRLERARQMLEENAWSMERIAAACGYGETQLMRRALQRELGITPGEYRERFHTKKGKK</sequence>
<reference evidence="6" key="1">
    <citation type="journal article" date="2019" name="Int. J. Syst. Evol. Microbiol.">
        <title>The Global Catalogue of Microorganisms (GCM) 10K type strain sequencing project: providing services to taxonomists for standard genome sequencing and annotation.</title>
        <authorList>
            <consortium name="The Broad Institute Genomics Platform"/>
            <consortium name="The Broad Institute Genome Sequencing Center for Infectious Disease"/>
            <person name="Wu L."/>
            <person name="Ma J."/>
        </authorList>
    </citation>
    <scope>NUCLEOTIDE SEQUENCE [LARGE SCALE GENOMIC DNA]</scope>
    <source>
        <strain evidence="6">JCM 17066</strain>
    </source>
</reference>
<dbReference type="SMART" id="SM00342">
    <property type="entry name" value="HTH_ARAC"/>
    <property type="match status" value="1"/>
</dbReference>
<dbReference type="PROSITE" id="PS01124">
    <property type="entry name" value="HTH_ARAC_FAMILY_2"/>
    <property type="match status" value="1"/>
</dbReference>
<dbReference type="Gene3D" id="1.10.10.60">
    <property type="entry name" value="Homeodomain-like"/>
    <property type="match status" value="2"/>
</dbReference>
<dbReference type="Pfam" id="PF01965">
    <property type="entry name" value="DJ-1_PfpI"/>
    <property type="match status" value="1"/>
</dbReference>
<feature type="domain" description="HTH araC/xylS-type" evidence="4">
    <location>
        <begin position="242"/>
        <end position="340"/>
    </location>
</feature>
<dbReference type="InterPro" id="IPR052158">
    <property type="entry name" value="INH-QAR"/>
</dbReference>
<gene>
    <name evidence="5" type="ORF">ACFPM8_02240</name>
</gene>
<keyword evidence="6" id="KW-1185">Reference proteome</keyword>
<evidence type="ECO:0000256" key="3">
    <source>
        <dbReference type="ARBA" id="ARBA00023163"/>
    </source>
</evidence>
<dbReference type="PROSITE" id="PS00041">
    <property type="entry name" value="HTH_ARAC_FAMILY_1"/>
    <property type="match status" value="1"/>
</dbReference>